<reference evidence="2" key="1">
    <citation type="journal article" date="2020" name="Stud. Mycol.">
        <title>101 Dothideomycetes genomes: a test case for predicting lifestyles and emergence of pathogens.</title>
        <authorList>
            <person name="Haridas S."/>
            <person name="Albert R."/>
            <person name="Binder M."/>
            <person name="Bloem J."/>
            <person name="Labutti K."/>
            <person name="Salamov A."/>
            <person name="Andreopoulos B."/>
            <person name="Baker S."/>
            <person name="Barry K."/>
            <person name="Bills G."/>
            <person name="Bluhm B."/>
            <person name="Cannon C."/>
            <person name="Castanera R."/>
            <person name="Culley D."/>
            <person name="Daum C."/>
            <person name="Ezra D."/>
            <person name="Gonzalez J."/>
            <person name="Henrissat B."/>
            <person name="Kuo A."/>
            <person name="Liang C."/>
            <person name="Lipzen A."/>
            <person name="Lutzoni F."/>
            <person name="Magnuson J."/>
            <person name="Mondo S."/>
            <person name="Nolan M."/>
            <person name="Ohm R."/>
            <person name="Pangilinan J."/>
            <person name="Park H.-J."/>
            <person name="Ramirez L."/>
            <person name="Alfaro M."/>
            <person name="Sun H."/>
            <person name="Tritt A."/>
            <person name="Yoshinaga Y."/>
            <person name="Zwiers L.-H."/>
            <person name="Turgeon B."/>
            <person name="Goodwin S."/>
            <person name="Spatafora J."/>
            <person name="Crous P."/>
            <person name="Grigoriev I."/>
        </authorList>
    </citation>
    <scope>NUCLEOTIDE SEQUENCE</scope>
    <source>
        <strain evidence="2">CBS 675.92</strain>
    </source>
</reference>
<feature type="region of interest" description="Disordered" evidence="1">
    <location>
        <begin position="28"/>
        <end position="77"/>
    </location>
</feature>
<organism evidence="2 3">
    <name type="scientific">Byssothecium circinans</name>
    <dbReference type="NCBI Taxonomy" id="147558"/>
    <lineage>
        <taxon>Eukaryota</taxon>
        <taxon>Fungi</taxon>
        <taxon>Dikarya</taxon>
        <taxon>Ascomycota</taxon>
        <taxon>Pezizomycotina</taxon>
        <taxon>Dothideomycetes</taxon>
        <taxon>Pleosporomycetidae</taxon>
        <taxon>Pleosporales</taxon>
        <taxon>Massarineae</taxon>
        <taxon>Massarinaceae</taxon>
        <taxon>Byssothecium</taxon>
    </lineage>
</organism>
<protein>
    <submittedName>
        <fullName evidence="2">Uncharacterized protein</fullName>
    </submittedName>
</protein>
<dbReference type="EMBL" id="ML977022">
    <property type="protein sequence ID" value="KAF1950766.1"/>
    <property type="molecule type" value="Genomic_DNA"/>
</dbReference>
<evidence type="ECO:0000313" key="2">
    <source>
        <dbReference type="EMBL" id="KAF1950766.1"/>
    </source>
</evidence>
<evidence type="ECO:0000256" key="1">
    <source>
        <dbReference type="SAM" id="MobiDB-lite"/>
    </source>
</evidence>
<feature type="compositionally biased region" description="Polar residues" evidence="1">
    <location>
        <begin position="44"/>
        <end position="53"/>
    </location>
</feature>
<accession>A0A6A5TIY6</accession>
<sequence>MSSTTMPYVYIPNLVGRQMLRIPTLTLDNEPDLSQPTEVPEATPSLTLNTTEVKTAAMGHSRKSSVSVSVESVDEEE</sequence>
<name>A0A6A5TIY6_9PLEO</name>
<dbReference type="Proteomes" id="UP000800035">
    <property type="component" value="Unassembled WGS sequence"/>
</dbReference>
<keyword evidence="3" id="KW-1185">Reference proteome</keyword>
<evidence type="ECO:0000313" key="3">
    <source>
        <dbReference type="Proteomes" id="UP000800035"/>
    </source>
</evidence>
<dbReference type="OrthoDB" id="3790619at2759"/>
<proteinExistence type="predicted"/>
<dbReference type="AlphaFoldDB" id="A0A6A5TIY6"/>
<gene>
    <name evidence="2" type="ORF">CC80DRAFT_496503</name>
</gene>